<dbReference type="InterPro" id="IPR004147">
    <property type="entry name" value="ABC1_dom"/>
</dbReference>
<organism evidence="3 4">
    <name type="scientific">Babjeviella inositovora NRRL Y-12698</name>
    <dbReference type="NCBI Taxonomy" id="984486"/>
    <lineage>
        <taxon>Eukaryota</taxon>
        <taxon>Fungi</taxon>
        <taxon>Dikarya</taxon>
        <taxon>Ascomycota</taxon>
        <taxon>Saccharomycotina</taxon>
        <taxon>Pichiomycetes</taxon>
        <taxon>Serinales incertae sedis</taxon>
        <taxon>Babjeviella</taxon>
    </lineage>
</organism>
<dbReference type="Proteomes" id="UP000094336">
    <property type="component" value="Unassembled WGS sequence"/>
</dbReference>
<name>A0A1E3QRY6_9ASCO</name>
<feature type="domain" description="ABC1 atypical kinase-like" evidence="2">
    <location>
        <begin position="180"/>
        <end position="434"/>
    </location>
</feature>
<dbReference type="OrthoDB" id="427480at2759"/>
<dbReference type="InterPro" id="IPR045307">
    <property type="entry name" value="ADCK1_dom"/>
</dbReference>
<dbReference type="InterPro" id="IPR011009">
    <property type="entry name" value="Kinase-like_dom_sf"/>
</dbReference>
<keyword evidence="4" id="KW-1185">Reference proteome</keyword>
<dbReference type="RefSeq" id="XP_018985791.1">
    <property type="nucleotide sequence ID" value="XM_019128420.1"/>
</dbReference>
<dbReference type="STRING" id="984486.A0A1E3QRY6"/>
<dbReference type="CDD" id="cd13969">
    <property type="entry name" value="ADCK1-like"/>
    <property type="match status" value="1"/>
</dbReference>
<accession>A0A1E3QRY6</accession>
<dbReference type="PANTHER" id="PTHR43173:SF19">
    <property type="entry name" value="AARF DOMAIN-CONTAINING PROTEIN KINASE 1"/>
    <property type="match status" value="1"/>
</dbReference>
<reference evidence="4" key="1">
    <citation type="submission" date="2016-05" db="EMBL/GenBank/DDBJ databases">
        <title>Comparative genomics of biotechnologically important yeasts.</title>
        <authorList>
            <consortium name="DOE Joint Genome Institute"/>
            <person name="Riley R."/>
            <person name="Haridas S."/>
            <person name="Wolfe K.H."/>
            <person name="Lopes M.R."/>
            <person name="Hittinger C.T."/>
            <person name="Goker M."/>
            <person name="Salamov A."/>
            <person name="Wisecaver J."/>
            <person name="Long T.M."/>
            <person name="Aerts A.L."/>
            <person name="Barry K."/>
            <person name="Choi C."/>
            <person name="Clum A."/>
            <person name="Coughlan A.Y."/>
            <person name="Deshpande S."/>
            <person name="Douglass A.P."/>
            <person name="Hanson S.J."/>
            <person name="Klenk H.-P."/>
            <person name="Labutti K."/>
            <person name="Lapidus A."/>
            <person name="Lindquist E."/>
            <person name="Lipzen A."/>
            <person name="Meier-Kolthoff J.P."/>
            <person name="Ohm R.A."/>
            <person name="Otillar R.P."/>
            <person name="Pangilinan J."/>
            <person name="Peng Y."/>
            <person name="Rokas A."/>
            <person name="Rosa C.A."/>
            <person name="Scheuner C."/>
            <person name="Sibirny A.A."/>
            <person name="Slot J.C."/>
            <person name="Stielow J.B."/>
            <person name="Sun H."/>
            <person name="Kurtzman C.P."/>
            <person name="Blackwell M."/>
            <person name="Grigoriev I.V."/>
            <person name="Jeffries T.W."/>
        </authorList>
    </citation>
    <scope>NUCLEOTIDE SEQUENCE [LARGE SCALE GENOMIC DNA]</scope>
    <source>
        <strain evidence="4">NRRL Y-12698</strain>
    </source>
</reference>
<evidence type="ECO:0000313" key="4">
    <source>
        <dbReference type="Proteomes" id="UP000094336"/>
    </source>
</evidence>
<evidence type="ECO:0000259" key="2">
    <source>
        <dbReference type="Pfam" id="PF03109"/>
    </source>
</evidence>
<dbReference type="AlphaFoldDB" id="A0A1E3QRY6"/>
<gene>
    <name evidence="3" type="ORF">BABINDRAFT_160745</name>
</gene>
<proteinExistence type="inferred from homology"/>
<dbReference type="GO" id="GO:0007005">
    <property type="term" value="P:mitochondrion organization"/>
    <property type="evidence" value="ECO:0007669"/>
    <property type="project" value="TreeGrafter"/>
</dbReference>
<dbReference type="GeneID" id="30146273"/>
<evidence type="ECO:0000313" key="3">
    <source>
        <dbReference type="EMBL" id="ODQ80463.1"/>
    </source>
</evidence>
<sequence>MLKLGLGIRNISSESVLRRMKSQLLGPRFALKSSQVKVSPVFQARFYSSAKPIQSPFYKSKRFKFASRMFLGILIGYAVFHGMRPVMEKCFPRLTAASRRMFAVSDALIKCIGNYKKALGGTYATEAEETGVLNACHKKCALLTLRAIEVNGGIYIKLGQHLSVMHYLLPPEWTETMKVLQDRCPQSSIEEIDLMFQLDLGQSIEELFSEFNPNPIGAASLAQVHTAVLRESGETVAVKVQHPSLQQFVPLDIKMTKFVFSLLKKAFPEYPLMWLSEELQESIYTELDFTKEAINAAKTARYFENYQKQTALRVPDVYWAKPRIMLMEYVAGARLDDLDYLEKHGISRSEVSSCLSHIFNNMIFTPGVGIHCDPHLGNLAIRPVDKTSKKGNSHNFEIVLYDHGLYRDVPQEMRRNYSKFWLAILKKDNEKLKFYAKKFAGLTDEQFPIFAAAITGRDFNHAVSDVTSVRTAAECNNMSDSLTQGNLLFDLMKLLATVPKVVLLILKTNELTRALDETLKNPLGPERTFLILATYCAKTVYNEDVEKTNALYRKWSFGWIWGGLSAWIKYRKCINELFLYDCYMLVNNLKLSF</sequence>
<comment type="similarity">
    <text evidence="1">Belongs to the protein kinase superfamily. ADCK protein kinase family.</text>
</comment>
<dbReference type="GO" id="GO:0005743">
    <property type="term" value="C:mitochondrial inner membrane"/>
    <property type="evidence" value="ECO:0007669"/>
    <property type="project" value="TreeGrafter"/>
</dbReference>
<dbReference type="PANTHER" id="PTHR43173">
    <property type="entry name" value="ABC1 FAMILY PROTEIN"/>
    <property type="match status" value="1"/>
</dbReference>
<dbReference type="InterPro" id="IPR051130">
    <property type="entry name" value="Mito_struct-func_regulator"/>
</dbReference>
<protein>
    <recommendedName>
        <fullName evidence="2">ABC1 atypical kinase-like domain-containing protein</fullName>
    </recommendedName>
</protein>
<evidence type="ECO:0000256" key="1">
    <source>
        <dbReference type="ARBA" id="ARBA00009670"/>
    </source>
</evidence>
<dbReference type="SUPFAM" id="SSF56112">
    <property type="entry name" value="Protein kinase-like (PK-like)"/>
    <property type="match status" value="1"/>
</dbReference>
<dbReference type="EMBL" id="KV454429">
    <property type="protein sequence ID" value="ODQ80463.1"/>
    <property type="molecule type" value="Genomic_DNA"/>
</dbReference>
<dbReference type="GO" id="GO:0055088">
    <property type="term" value="P:lipid homeostasis"/>
    <property type="evidence" value="ECO:0007669"/>
    <property type="project" value="TreeGrafter"/>
</dbReference>
<dbReference type="Pfam" id="PF03109">
    <property type="entry name" value="ABC1"/>
    <property type="match status" value="1"/>
</dbReference>